<evidence type="ECO:0000313" key="3">
    <source>
        <dbReference type="Proteomes" id="UP000176431"/>
    </source>
</evidence>
<dbReference type="Proteomes" id="UP000176431">
    <property type="component" value="Unassembled WGS sequence"/>
</dbReference>
<keyword evidence="1" id="KW-0812">Transmembrane</keyword>
<reference evidence="2 3" key="1">
    <citation type="journal article" date="2016" name="Nat. Commun.">
        <title>Thousands of microbial genomes shed light on interconnected biogeochemical processes in an aquifer system.</title>
        <authorList>
            <person name="Anantharaman K."/>
            <person name="Brown C.T."/>
            <person name="Hug L.A."/>
            <person name="Sharon I."/>
            <person name="Castelle C.J."/>
            <person name="Probst A.J."/>
            <person name="Thomas B.C."/>
            <person name="Singh A."/>
            <person name="Wilkins M.J."/>
            <person name="Karaoz U."/>
            <person name="Brodie E.L."/>
            <person name="Williams K.H."/>
            <person name="Hubbard S.S."/>
            <person name="Banfield J.F."/>
        </authorList>
    </citation>
    <scope>NUCLEOTIDE SEQUENCE [LARGE SCALE GENOMIC DNA]</scope>
</reference>
<protein>
    <recommendedName>
        <fullName evidence="4">Phosphoribosyltransferase domain-containing protein</fullName>
    </recommendedName>
</protein>
<dbReference type="InterPro" id="IPR000836">
    <property type="entry name" value="PRTase_dom"/>
</dbReference>
<gene>
    <name evidence="2" type="ORF">A2819_02545</name>
</gene>
<dbReference type="EMBL" id="MEYK01000021">
    <property type="protein sequence ID" value="OGD25156.1"/>
    <property type="molecule type" value="Genomic_DNA"/>
</dbReference>
<evidence type="ECO:0000256" key="1">
    <source>
        <dbReference type="SAM" id="Phobius"/>
    </source>
</evidence>
<keyword evidence="1" id="KW-1133">Transmembrane helix</keyword>
<feature type="transmembrane region" description="Helical" evidence="1">
    <location>
        <begin position="46"/>
        <end position="63"/>
    </location>
</feature>
<sequence length="154" mass="18112">MYETEKWLVYEHDDFYEDIERLVNKLLEYKQQPKQLSLFSSINFDGIYGIPAGGLVLAVYLHYRLKLPLLLAPTKNSLVVDDIVDTGFTMSHYISQGNFTLALFCKEDGWLKPNIWLREKYDKWVRFPWEGEEEYAGLSADYKSPWNGEEDRNA</sequence>
<dbReference type="SUPFAM" id="SSF53271">
    <property type="entry name" value="PRTase-like"/>
    <property type="match status" value="1"/>
</dbReference>
<name>A0A1F5B3J2_9BACT</name>
<dbReference type="InterPro" id="IPR029057">
    <property type="entry name" value="PRTase-like"/>
</dbReference>
<dbReference type="CDD" id="cd06223">
    <property type="entry name" value="PRTases_typeI"/>
    <property type="match status" value="1"/>
</dbReference>
<dbReference type="AlphaFoldDB" id="A0A1F5B3J2"/>
<accession>A0A1F5B3J2</accession>
<evidence type="ECO:0000313" key="2">
    <source>
        <dbReference type="EMBL" id="OGD25156.1"/>
    </source>
</evidence>
<organism evidence="2 3">
    <name type="scientific">Candidatus Azambacteria bacterium RIFCSPHIGHO2_01_FULL_40_24</name>
    <dbReference type="NCBI Taxonomy" id="1797301"/>
    <lineage>
        <taxon>Bacteria</taxon>
        <taxon>Candidatus Azamiibacteriota</taxon>
    </lineage>
</organism>
<comment type="caution">
    <text evidence="2">The sequence shown here is derived from an EMBL/GenBank/DDBJ whole genome shotgun (WGS) entry which is preliminary data.</text>
</comment>
<proteinExistence type="predicted"/>
<keyword evidence="1" id="KW-0472">Membrane</keyword>
<evidence type="ECO:0008006" key="4">
    <source>
        <dbReference type="Google" id="ProtNLM"/>
    </source>
</evidence>
<dbReference type="Gene3D" id="3.40.50.2020">
    <property type="match status" value="1"/>
</dbReference>